<dbReference type="PROSITE" id="PS50928">
    <property type="entry name" value="ABC_TM1"/>
    <property type="match status" value="1"/>
</dbReference>
<name>A0ABP7WS90_9ACTN</name>
<feature type="transmembrane region" description="Helical" evidence="7">
    <location>
        <begin position="101"/>
        <end position="122"/>
    </location>
</feature>
<dbReference type="PANTHER" id="PTHR43005:SF1">
    <property type="entry name" value="SPERMIDINE_PUTRESCINE TRANSPORT SYSTEM PERMEASE PROTEIN"/>
    <property type="match status" value="1"/>
</dbReference>
<feature type="region of interest" description="Disordered" evidence="8">
    <location>
        <begin position="1"/>
        <end position="26"/>
    </location>
</feature>
<dbReference type="CDD" id="cd06261">
    <property type="entry name" value="TM_PBP2"/>
    <property type="match status" value="1"/>
</dbReference>
<evidence type="ECO:0000259" key="9">
    <source>
        <dbReference type="PROSITE" id="PS50928"/>
    </source>
</evidence>
<evidence type="ECO:0000256" key="1">
    <source>
        <dbReference type="ARBA" id="ARBA00004651"/>
    </source>
</evidence>
<protein>
    <submittedName>
        <fullName evidence="10">Sugar ABC transporter permease</fullName>
    </submittedName>
</protein>
<feature type="transmembrane region" description="Helical" evidence="7">
    <location>
        <begin position="238"/>
        <end position="258"/>
    </location>
</feature>
<organism evidence="10 11">
    <name type="scientific">Actinomadura miaoliensis</name>
    <dbReference type="NCBI Taxonomy" id="430685"/>
    <lineage>
        <taxon>Bacteria</taxon>
        <taxon>Bacillati</taxon>
        <taxon>Actinomycetota</taxon>
        <taxon>Actinomycetes</taxon>
        <taxon>Streptosporangiales</taxon>
        <taxon>Thermomonosporaceae</taxon>
        <taxon>Actinomadura</taxon>
    </lineage>
</organism>
<reference evidence="11" key="1">
    <citation type="journal article" date="2019" name="Int. J. Syst. Evol. Microbiol.">
        <title>The Global Catalogue of Microorganisms (GCM) 10K type strain sequencing project: providing services to taxonomists for standard genome sequencing and annotation.</title>
        <authorList>
            <consortium name="The Broad Institute Genomics Platform"/>
            <consortium name="The Broad Institute Genome Sequencing Center for Infectious Disease"/>
            <person name="Wu L."/>
            <person name="Ma J."/>
        </authorList>
    </citation>
    <scope>NUCLEOTIDE SEQUENCE [LARGE SCALE GENOMIC DNA]</scope>
    <source>
        <strain evidence="11">JCM 16702</strain>
    </source>
</reference>
<dbReference type="InterPro" id="IPR000515">
    <property type="entry name" value="MetI-like"/>
</dbReference>
<keyword evidence="2 7" id="KW-0813">Transport</keyword>
<keyword evidence="4 7" id="KW-0812">Transmembrane</keyword>
<comment type="caution">
    <text evidence="10">The sequence shown here is derived from an EMBL/GenBank/DDBJ whole genome shotgun (WGS) entry which is preliminary data.</text>
</comment>
<evidence type="ECO:0000313" key="11">
    <source>
        <dbReference type="Proteomes" id="UP001500683"/>
    </source>
</evidence>
<dbReference type="InterPro" id="IPR035906">
    <property type="entry name" value="MetI-like_sf"/>
</dbReference>
<feature type="transmembrane region" description="Helical" evidence="7">
    <location>
        <begin position="295"/>
        <end position="314"/>
    </location>
</feature>
<dbReference type="RefSeq" id="WP_344955903.1">
    <property type="nucleotide sequence ID" value="NZ_BAAAZG010000052.1"/>
</dbReference>
<evidence type="ECO:0000256" key="3">
    <source>
        <dbReference type="ARBA" id="ARBA00022475"/>
    </source>
</evidence>
<feature type="transmembrane region" description="Helical" evidence="7">
    <location>
        <begin position="34"/>
        <end position="57"/>
    </location>
</feature>
<accession>A0ABP7WS90</accession>
<evidence type="ECO:0000256" key="7">
    <source>
        <dbReference type="RuleBase" id="RU363032"/>
    </source>
</evidence>
<gene>
    <name evidence="10" type="ORF">GCM10022214_68600</name>
</gene>
<evidence type="ECO:0000256" key="8">
    <source>
        <dbReference type="SAM" id="MobiDB-lite"/>
    </source>
</evidence>
<proteinExistence type="inferred from homology"/>
<evidence type="ECO:0000256" key="5">
    <source>
        <dbReference type="ARBA" id="ARBA00022989"/>
    </source>
</evidence>
<sequence>MTAATAERPTRPARDRRAAAKGPRRPGRRRLRHLAVPYAHLAPALIAIVLTTVYPLVSALVTSFRHWRLNETRAPGRFVGFDQYVRAFHDGTFFNSVWVTAWFTLLSVTLSVGLGLVIALILNRRGRLTGLTKALLILPFAVAPALKGFSWRFMLNPDHGVYDKMLGAVLPFTADVDWLGSPFWAQIVVVLTEVWGWAPLIALMLLGGLGSIPPEVHEAARVDGCGAWQRFRYVTWPLLRPLVLIVIFLKAVFSLKLFDQVVTITGGGPGRATETLNFYAYAQGFTFLDIGYASAISWILVVALGVLAALYLILMARQEAK</sequence>
<dbReference type="EMBL" id="BAAAZG010000052">
    <property type="protein sequence ID" value="GAA4095665.1"/>
    <property type="molecule type" value="Genomic_DNA"/>
</dbReference>
<comment type="similarity">
    <text evidence="7">Belongs to the binding-protein-dependent transport system permease family.</text>
</comment>
<dbReference type="Proteomes" id="UP001500683">
    <property type="component" value="Unassembled WGS sequence"/>
</dbReference>
<dbReference type="PANTHER" id="PTHR43005">
    <property type="entry name" value="BLR7065 PROTEIN"/>
    <property type="match status" value="1"/>
</dbReference>
<evidence type="ECO:0000313" key="10">
    <source>
        <dbReference type="EMBL" id="GAA4095665.1"/>
    </source>
</evidence>
<evidence type="ECO:0000256" key="4">
    <source>
        <dbReference type="ARBA" id="ARBA00022692"/>
    </source>
</evidence>
<feature type="compositionally biased region" description="Basic and acidic residues" evidence="8">
    <location>
        <begin position="8"/>
        <end position="18"/>
    </location>
</feature>
<feature type="transmembrane region" description="Helical" evidence="7">
    <location>
        <begin position="183"/>
        <end position="206"/>
    </location>
</feature>
<feature type="transmembrane region" description="Helical" evidence="7">
    <location>
        <begin position="134"/>
        <end position="154"/>
    </location>
</feature>
<dbReference type="SUPFAM" id="SSF161098">
    <property type="entry name" value="MetI-like"/>
    <property type="match status" value="1"/>
</dbReference>
<keyword evidence="3" id="KW-1003">Cell membrane</keyword>
<dbReference type="Gene3D" id="1.10.3720.10">
    <property type="entry name" value="MetI-like"/>
    <property type="match status" value="1"/>
</dbReference>
<comment type="subcellular location">
    <subcellularLocation>
        <location evidence="1 7">Cell membrane</location>
        <topology evidence="1 7">Multi-pass membrane protein</topology>
    </subcellularLocation>
</comment>
<evidence type="ECO:0000256" key="6">
    <source>
        <dbReference type="ARBA" id="ARBA00023136"/>
    </source>
</evidence>
<keyword evidence="5 7" id="KW-1133">Transmembrane helix</keyword>
<keyword evidence="11" id="KW-1185">Reference proteome</keyword>
<dbReference type="Pfam" id="PF00528">
    <property type="entry name" value="BPD_transp_1"/>
    <property type="match status" value="1"/>
</dbReference>
<feature type="domain" description="ABC transmembrane type-1" evidence="9">
    <location>
        <begin position="97"/>
        <end position="311"/>
    </location>
</feature>
<keyword evidence="6 7" id="KW-0472">Membrane</keyword>
<evidence type="ECO:0000256" key="2">
    <source>
        <dbReference type="ARBA" id="ARBA00022448"/>
    </source>
</evidence>